<proteinExistence type="predicted"/>
<evidence type="ECO:0000256" key="9">
    <source>
        <dbReference type="SAM" id="Phobius"/>
    </source>
</evidence>
<reference evidence="12 13" key="1">
    <citation type="journal article" date="2011" name="Cell">
        <title>The monarch butterfly genome yields insights into long-distance migration.</title>
        <authorList>
            <person name="Zhan S."/>
            <person name="Merlin C."/>
            <person name="Boore J.L."/>
            <person name="Reppert S.M."/>
        </authorList>
    </citation>
    <scope>NUCLEOTIDE SEQUENCE [LARGE SCALE GENOMIC DNA]</scope>
    <source>
        <strain evidence="12">F-2</strain>
    </source>
</reference>
<keyword evidence="10" id="KW-0732">Signal</keyword>
<dbReference type="Pfam" id="PF01437">
    <property type="entry name" value="PSI"/>
    <property type="match status" value="1"/>
</dbReference>
<keyword evidence="9" id="KW-0812">Transmembrane</keyword>
<dbReference type="EMBL" id="AGBW02012631">
    <property type="protein sequence ID" value="OWR44680.1"/>
    <property type="molecule type" value="Genomic_DNA"/>
</dbReference>
<dbReference type="InterPro" id="IPR036352">
    <property type="entry name" value="Semap_dom_sf"/>
</dbReference>
<dbReference type="SUPFAM" id="SSF101912">
    <property type="entry name" value="Sema domain"/>
    <property type="match status" value="2"/>
</dbReference>
<keyword evidence="2" id="KW-0221">Differentiation</keyword>
<keyword evidence="6" id="KW-0325">Glycoprotein</keyword>
<dbReference type="Pfam" id="PF01403">
    <property type="entry name" value="Sema"/>
    <property type="match status" value="1"/>
</dbReference>
<keyword evidence="13" id="KW-1185">Reference proteome</keyword>
<dbReference type="InterPro" id="IPR015943">
    <property type="entry name" value="WD40/YVTN_repeat-like_dom_sf"/>
</dbReference>
<comment type="caution">
    <text evidence="7">Lacks conserved residue(s) required for the propagation of feature annotation.</text>
</comment>
<dbReference type="eggNOG" id="KOG3611">
    <property type="taxonomic scope" value="Eukaryota"/>
</dbReference>
<feature type="compositionally biased region" description="Polar residues" evidence="8">
    <location>
        <begin position="686"/>
        <end position="698"/>
    </location>
</feature>
<evidence type="ECO:0000313" key="13">
    <source>
        <dbReference type="Proteomes" id="UP000007151"/>
    </source>
</evidence>
<dbReference type="InterPro" id="IPR002165">
    <property type="entry name" value="Plexin_repeat"/>
</dbReference>
<feature type="domain" description="Sema" evidence="11">
    <location>
        <begin position="25"/>
        <end position="607"/>
    </location>
</feature>
<evidence type="ECO:0000256" key="7">
    <source>
        <dbReference type="PROSITE-ProRule" id="PRU00352"/>
    </source>
</evidence>
<dbReference type="SUPFAM" id="SSF103575">
    <property type="entry name" value="Plexin repeat"/>
    <property type="match status" value="1"/>
</dbReference>
<evidence type="ECO:0000256" key="1">
    <source>
        <dbReference type="ARBA" id="ARBA00004370"/>
    </source>
</evidence>
<keyword evidence="4 9" id="KW-0472">Membrane</keyword>
<name>A0A212ET69_DANPL</name>
<dbReference type="GO" id="GO:0071526">
    <property type="term" value="P:semaphorin-plexin signaling pathway"/>
    <property type="evidence" value="ECO:0007669"/>
    <property type="project" value="TreeGrafter"/>
</dbReference>
<evidence type="ECO:0000256" key="3">
    <source>
        <dbReference type="ARBA" id="ARBA00022902"/>
    </source>
</evidence>
<organism evidence="12 13">
    <name type="scientific">Danaus plexippus plexippus</name>
    <dbReference type="NCBI Taxonomy" id="278856"/>
    <lineage>
        <taxon>Eukaryota</taxon>
        <taxon>Metazoa</taxon>
        <taxon>Ecdysozoa</taxon>
        <taxon>Arthropoda</taxon>
        <taxon>Hexapoda</taxon>
        <taxon>Insecta</taxon>
        <taxon>Pterygota</taxon>
        <taxon>Neoptera</taxon>
        <taxon>Endopterygota</taxon>
        <taxon>Lepidoptera</taxon>
        <taxon>Glossata</taxon>
        <taxon>Ditrysia</taxon>
        <taxon>Papilionoidea</taxon>
        <taxon>Nymphalidae</taxon>
        <taxon>Danainae</taxon>
        <taxon>Danaini</taxon>
        <taxon>Danaina</taxon>
        <taxon>Danaus</taxon>
        <taxon>Danaus</taxon>
    </lineage>
</organism>
<dbReference type="Proteomes" id="UP000007151">
    <property type="component" value="Unassembled WGS sequence"/>
</dbReference>
<dbReference type="Gene3D" id="3.30.1680.10">
    <property type="entry name" value="ligand-binding face of the semaphorins, domain 2"/>
    <property type="match status" value="1"/>
</dbReference>
<evidence type="ECO:0000256" key="8">
    <source>
        <dbReference type="SAM" id="MobiDB-lite"/>
    </source>
</evidence>
<dbReference type="InterPro" id="IPR001627">
    <property type="entry name" value="Semap_dom"/>
</dbReference>
<accession>A0A212ET69</accession>
<evidence type="ECO:0000256" key="5">
    <source>
        <dbReference type="ARBA" id="ARBA00023157"/>
    </source>
</evidence>
<evidence type="ECO:0000259" key="11">
    <source>
        <dbReference type="PROSITE" id="PS51004"/>
    </source>
</evidence>
<comment type="caution">
    <text evidence="12">The sequence shown here is derived from an EMBL/GenBank/DDBJ whole genome shotgun (WGS) entry which is preliminary data.</text>
</comment>
<dbReference type="STRING" id="278856.A0A212ET69"/>
<dbReference type="AlphaFoldDB" id="A0A212ET69"/>
<evidence type="ECO:0000256" key="2">
    <source>
        <dbReference type="ARBA" id="ARBA00022782"/>
    </source>
</evidence>
<dbReference type="SMART" id="SM00423">
    <property type="entry name" value="PSI"/>
    <property type="match status" value="1"/>
</dbReference>
<dbReference type="PANTHER" id="PTHR11036:SF131">
    <property type="entry name" value="MIP07328P"/>
    <property type="match status" value="1"/>
</dbReference>
<dbReference type="GO" id="GO:0030335">
    <property type="term" value="P:positive regulation of cell migration"/>
    <property type="evidence" value="ECO:0007669"/>
    <property type="project" value="TreeGrafter"/>
</dbReference>
<keyword evidence="9" id="KW-1133">Transmembrane helix</keyword>
<keyword evidence="3" id="KW-0524">Neurogenesis</keyword>
<dbReference type="InterPro" id="IPR027231">
    <property type="entry name" value="Semaphorin"/>
</dbReference>
<feature type="signal peptide" evidence="10">
    <location>
        <begin position="1"/>
        <end position="17"/>
    </location>
</feature>
<evidence type="ECO:0000256" key="10">
    <source>
        <dbReference type="SAM" id="SignalP"/>
    </source>
</evidence>
<feature type="region of interest" description="Disordered" evidence="8">
    <location>
        <begin position="667"/>
        <end position="698"/>
    </location>
</feature>
<gene>
    <name evidence="12" type="ORF">KGM_203791</name>
</gene>
<dbReference type="GO" id="GO:0030215">
    <property type="term" value="F:semaphorin receptor binding"/>
    <property type="evidence" value="ECO:0007669"/>
    <property type="project" value="InterPro"/>
</dbReference>
<dbReference type="KEGG" id="dpl:KGM_203791"/>
<keyword evidence="5" id="KW-1015">Disulfide bond</keyword>
<evidence type="ECO:0000256" key="6">
    <source>
        <dbReference type="ARBA" id="ARBA00023180"/>
    </source>
</evidence>
<dbReference type="InterPro" id="IPR016201">
    <property type="entry name" value="PSI"/>
</dbReference>
<dbReference type="PROSITE" id="PS51004">
    <property type="entry name" value="SEMA"/>
    <property type="match status" value="1"/>
</dbReference>
<dbReference type="GO" id="GO:0005886">
    <property type="term" value="C:plasma membrane"/>
    <property type="evidence" value="ECO:0007669"/>
    <property type="project" value="TreeGrafter"/>
</dbReference>
<dbReference type="PANTHER" id="PTHR11036">
    <property type="entry name" value="SEMAPHORIN"/>
    <property type="match status" value="1"/>
</dbReference>
<evidence type="ECO:0000313" key="12">
    <source>
        <dbReference type="EMBL" id="OWR44680.1"/>
    </source>
</evidence>
<dbReference type="GO" id="GO:0007411">
    <property type="term" value="P:axon guidance"/>
    <property type="evidence" value="ECO:0007669"/>
    <property type="project" value="TreeGrafter"/>
</dbReference>
<dbReference type="Gene3D" id="2.130.10.10">
    <property type="entry name" value="YVTN repeat-like/Quinoprotein amine dehydrogenase"/>
    <property type="match status" value="2"/>
</dbReference>
<dbReference type="InParanoid" id="A0A212ET69"/>
<dbReference type="SMART" id="SM00630">
    <property type="entry name" value="Sema"/>
    <property type="match status" value="1"/>
</dbReference>
<comment type="subcellular location">
    <subcellularLocation>
        <location evidence="1">Membrane</location>
    </subcellularLocation>
</comment>
<feature type="chain" id="PRO_5013210867" evidence="10">
    <location>
        <begin position="18"/>
        <end position="860"/>
    </location>
</feature>
<dbReference type="FunCoup" id="A0A212ET69">
    <property type="interactions" value="102"/>
</dbReference>
<feature type="transmembrane region" description="Helical" evidence="9">
    <location>
        <begin position="740"/>
        <end position="763"/>
    </location>
</feature>
<protein>
    <submittedName>
        <fullName evidence="12">Fasciclin IV</fullName>
    </submittedName>
</protein>
<dbReference type="GO" id="GO:0045499">
    <property type="term" value="F:chemorepellent activity"/>
    <property type="evidence" value="ECO:0007669"/>
    <property type="project" value="TreeGrafter"/>
</dbReference>
<evidence type="ECO:0000256" key="4">
    <source>
        <dbReference type="ARBA" id="ARBA00023136"/>
    </source>
</evidence>
<sequence length="860" mass="96178">MAVARAVLILLASTAQAWMPDANARIHIKYGDETTEQFVGNTTGPNHFRILDKDDFSILVGGRSTVYNLSLYDLSENVEQRIEWQSTVAHRELCLIKGKSADDCQNYLRVATRAHGRLLVCGTNAFKPMCRRYARHPPNHSLEEFDGTGRCPYNPQHNSTAIFTDGHLYTATAADFSGSEPLIYREPVRTEHSDLRLLNDPSFVGAVASTSHVYFFYRETAVEYMNCGKSVYSRVARVCLNDKGGPHPFNDRWTSFLKARLNCSIPGEYPFYFDEIHGHLYTATAADFSGSEPLIYREPVRTEHSDLRLLNDPSFVGAVASTSHVYFFYRETAVEYMNCGKSVYSRVARVCLNDKGGPHPFNDRWTSFLKARLNCSIPGEYPFYFDEIQATTEIINGVYGNGGNRNDIVYAVFTTPQNAIGGSAVCAFAMRDILDAFEGPFKGQKNMNSNWLQLPKEKVPQPPQPGSCVEDSRTLSDSAINFIKTHPLMDKAVPSFLARPILIRVSLQYRFSAIAIHPQVQSMNGNKYDVMYVGTDDGRVIKAVNVASNEGVFDASMDEYGKNPVRTAVISEVQVLPPGVPIKQMHVALTTEKLIVSSGDMIKAITLSHCANVQSCRECVGLQDPHCAWDSKQQQCSWVGNRQFPNPERFLQNIETGKTDICNKLPSLLPSDRHANRNPVTKKPQSDPNPHQPNNDIQNEILIEVVETNVLSEDKDTSNNKHETDLLTVEAAGNIYSAQALLTAVVASCLVTLMVGFVIGYLFSRRFRHPFFTDTSPFNEQHNQLNRLSPLETPLNVNSGYMPPRSKNVNIVANVCPLAKQDNLHLELGKERTLDLRNSTESLDKDLKCGTLQKVKKTYI</sequence>